<dbReference type="PIRSF" id="PIRSF004505">
    <property type="entry name" value="MT_bac"/>
    <property type="match status" value="1"/>
</dbReference>
<keyword evidence="5" id="KW-0963">Cytoplasm</keyword>
<feature type="binding site" evidence="5">
    <location>
        <position position="105"/>
    </location>
    <ligand>
        <name>S-adenosyl-L-methionine</name>
        <dbReference type="ChEBI" id="CHEBI:59789"/>
    </ligand>
</feature>
<evidence type="ECO:0000313" key="6">
    <source>
        <dbReference type="EMBL" id="THD67488.1"/>
    </source>
</evidence>
<reference evidence="6 7" key="1">
    <citation type="submission" date="2019-04" db="EMBL/GenBank/DDBJ databases">
        <title>Draft genome sequence of Robertkochia marina CC-AMO-30D.</title>
        <authorList>
            <person name="Hameed A."/>
            <person name="Lin S.-Y."/>
            <person name="Shahina M."/>
            <person name="Lai W.-A."/>
            <person name="Young C.-C."/>
        </authorList>
    </citation>
    <scope>NUCLEOTIDE SEQUENCE [LARGE SCALE GENOMIC DNA]</scope>
    <source>
        <strain evidence="6 7">CC-AMO-30D</strain>
    </source>
</reference>
<dbReference type="RefSeq" id="WP_136335693.1">
    <property type="nucleotide sequence ID" value="NZ_QXMP01000005.1"/>
</dbReference>
<dbReference type="InterPro" id="IPR029026">
    <property type="entry name" value="tRNA_m1G_MTases_N"/>
</dbReference>
<evidence type="ECO:0000256" key="3">
    <source>
        <dbReference type="ARBA" id="ARBA00022691"/>
    </source>
</evidence>
<keyword evidence="2 5" id="KW-0808">Transferase</keyword>
<dbReference type="InterPro" id="IPR029028">
    <property type="entry name" value="Alpha/beta_knot_MTases"/>
</dbReference>
<gene>
    <name evidence="5 6" type="primary">rlmH</name>
    <name evidence="6" type="ORF">E7Z59_07445</name>
</gene>
<keyword evidence="7" id="KW-1185">Reference proteome</keyword>
<dbReference type="Gene3D" id="3.40.1280.10">
    <property type="match status" value="1"/>
</dbReference>
<dbReference type="NCBIfam" id="NF000990">
    <property type="entry name" value="PRK00103.2-4"/>
    <property type="match status" value="1"/>
</dbReference>
<feature type="binding site" evidence="5">
    <location>
        <begin position="124"/>
        <end position="129"/>
    </location>
    <ligand>
        <name>S-adenosyl-L-methionine</name>
        <dbReference type="ChEBI" id="CHEBI:59789"/>
    </ligand>
</feature>
<keyword evidence="5" id="KW-0698">rRNA processing</keyword>
<dbReference type="InterPro" id="IPR003742">
    <property type="entry name" value="RlmH-like"/>
</dbReference>
<proteinExistence type="inferred from homology"/>
<comment type="catalytic activity">
    <reaction evidence="5">
        <text>pseudouridine(1915) in 23S rRNA + S-adenosyl-L-methionine = N(3)-methylpseudouridine(1915) in 23S rRNA + S-adenosyl-L-homocysteine + H(+)</text>
        <dbReference type="Rhea" id="RHEA:42752"/>
        <dbReference type="Rhea" id="RHEA-COMP:10221"/>
        <dbReference type="Rhea" id="RHEA-COMP:10222"/>
        <dbReference type="ChEBI" id="CHEBI:15378"/>
        <dbReference type="ChEBI" id="CHEBI:57856"/>
        <dbReference type="ChEBI" id="CHEBI:59789"/>
        <dbReference type="ChEBI" id="CHEBI:65314"/>
        <dbReference type="ChEBI" id="CHEBI:74486"/>
        <dbReference type="EC" id="2.1.1.177"/>
    </reaction>
</comment>
<evidence type="ECO:0000313" key="7">
    <source>
        <dbReference type="Proteomes" id="UP000305939"/>
    </source>
</evidence>
<dbReference type="Proteomes" id="UP000305939">
    <property type="component" value="Unassembled WGS sequence"/>
</dbReference>
<protein>
    <recommendedName>
        <fullName evidence="5">Ribosomal RNA large subunit methyltransferase H</fullName>
        <ecNumber evidence="5">2.1.1.177</ecNumber>
    </recommendedName>
    <alternativeName>
        <fullName evidence="5">23S rRNA (pseudouridine1915-N3)-methyltransferase</fullName>
    </alternativeName>
    <alternativeName>
        <fullName evidence="5">23S rRNA m3Psi1915 methyltransferase</fullName>
    </alternativeName>
    <alternativeName>
        <fullName evidence="5">rRNA (pseudouridine-N3-)-methyltransferase RlmH</fullName>
    </alternativeName>
</protein>
<keyword evidence="3 5" id="KW-0949">S-adenosyl-L-methionine</keyword>
<dbReference type="GO" id="GO:0070038">
    <property type="term" value="F:rRNA (pseudouridine-N3-)-methyltransferase activity"/>
    <property type="evidence" value="ECO:0007669"/>
    <property type="project" value="UniProtKB-UniRule"/>
</dbReference>
<dbReference type="EC" id="2.1.1.177" evidence="5"/>
<dbReference type="GO" id="GO:0005737">
    <property type="term" value="C:cytoplasm"/>
    <property type="evidence" value="ECO:0007669"/>
    <property type="project" value="UniProtKB-SubCell"/>
</dbReference>
<dbReference type="PANTHER" id="PTHR33603:SF1">
    <property type="entry name" value="RIBOSOMAL RNA LARGE SUBUNIT METHYLTRANSFERASE H"/>
    <property type="match status" value="1"/>
</dbReference>
<dbReference type="PANTHER" id="PTHR33603">
    <property type="entry name" value="METHYLTRANSFERASE"/>
    <property type="match status" value="1"/>
</dbReference>
<organism evidence="6 7">
    <name type="scientific">Robertkochia marina</name>
    <dbReference type="NCBI Taxonomy" id="1227945"/>
    <lineage>
        <taxon>Bacteria</taxon>
        <taxon>Pseudomonadati</taxon>
        <taxon>Bacteroidota</taxon>
        <taxon>Flavobacteriia</taxon>
        <taxon>Flavobacteriales</taxon>
        <taxon>Flavobacteriaceae</taxon>
        <taxon>Robertkochia</taxon>
    </lineage>
</organism>
<dbReference type="OrthoDB" id="9806643at2"/>
<keyword evidence="1 5" id="KW-0489">Methyltransferase</keyword>
<evidence type="ECO:0000256" key="4">
    <source>
        <dbReference type="ARBA" id="ARBA00038303"/>
    </source>
</evidence>
<comment type="subcellular location">
    <subcellularLocation>
        <location evidence="5">Cytoplasm</location>
    </subcellularLocation>
</comment>
<sequence length="157" mass="18380">MKIKLITIGKTDRQEIKALQDLYTQRLERYVNFVELNIPDLKNTRKLTEAQQKDKEGTLILKELQPGDKLVLLDENGKMFTSVGFSDYLQKEMNSGLKQLVFVIGGPYGFSEEVYRKAQGKISLSKMTFSHQMIRIFFIEQLYRGFTILKNEPYHHR</sequence>
<feature type="binding site" evidence="5">
    <location>
        <position position="73"/>
    </location>
    <ligand>
        <name>S-adenosyl-L-methionine</name>
        <dbReference type="ChEBI" id="CHEBI:59789"/>
    </ligand>
</feature>
<dbReference type="AlphaFoldDB" id="A0A4S3LZZ9"/>
<accession>A0A4S3LZZ9</accession>
<name>A0A4S3LZZ9_9FLAO</name>
<evidence type="ECO:0000256" key="1">
    <source>
        <dbReference type="ARBA" id="ARBA00022603"/>
    </source>
</evidence>
<comment type="function">
    <text evidence="5">Specifically methylates the pseudouridine at position 1915 (m3Psi1915) in 23S rRNA.</text>
</comment>
<dbReference type="EMBL" id="SSMC01000002">
    <property type="protein sequence ID" value="THD67488.1"/>
    <property type="molecule type" value="Genomic_DNA"/>
</dbReference>
<comment type="subunit">
    <text evidence="5">Homodimer.</text>
</comment>
<evidence type="ECO:0000256" key="2">
    <source>
        <dbReference type="ARBA" id="ARBA00022679"/>
    </source>
</evidence>
<dbReference type="Pfam" id="PF02590">
    <property type="entry name" value="SPOUT_MTase"/>
    <property type="match status" value="1"/>
</dbReference>
<evidence type="ECO:0000256" key="5">
    <source>
        <dbReference type="HAMAP-Rule" id="MF_00658"/>
    </source>
</evidence>
<comment type="caution">
    <text evidence="6">The sequence shown here is derived from an EMBL/GenBank/DDBJ whole genome shotgun (WGS) entry which is preliminary data.</text>
</comment>
<dbReference type="HAMAP" id="MF_00658">
    <property type="entry name" value="23SrRNA_methyltr_H"/>
    <property type="match status" value="1"/>
</dbReference>
<dbReference type="SUPFAM" id="SSF75217">
    <property type="entry name" value="alpha/beta knot"/>
    <property type="match status" value="1"/>
</dbReference>
<comment type="similarity">
    <text evidence="4 5">Belongs to the RNA methyltransferase RlmH family.</text>
</comment>
<dbReference type="CDD" id="cd18081">
    <property type="entry name" value="RlmH-like"/>
    <property type="match status" value="1"/>
</dbReference>